<keyword evidence="1 4" id="KW-0067">ATP-binding</keyword>
<keyword evidence="6" id="KW-1185">Reference proteome</keyword>
<sequence>MSNNYAGLLADKLDERGEARYAKMIRDKLNKMPTALVSAQKGDGGFSFNDLPVDNDSRLNTVDVSIPTLHEDKIILSESATEVIDDFIANIDNYDKLYKFNAALPNRIILFGKPGTGKTRLARHIAARLSLRMLTVRCDTLVSSLLGQTSKNLRKVFEYSSTVPCVLFLDEFDALASARGNERDIGELQRIVIALLQNIDSLPENVIVIAATNHENLLDPAIWRRFSFKLPMYTPDENILTEIWRDKLGQFISKDVDINYIAKKSLGVTGSTVEQISLDCKRKAILSNNNNVDEILLLKKIAFTIAQDQNISLKSKEDEIRWLRSWDEKKFSLRVLSKLYNLSVRGIGNIVKENNYHGKQSI</sequence>
<dbReference type="SMART" id="SM00382">
    <property type="entry name" value="AAA"/>
    <property type="match status" value="1"/>
</dbReference>
<dbReference type="InterPro" id="IPR050168">
    <property type="entry name" value="AAA_ATPase_domain"/>
</dbReference>
<dbReference type="GO" id="GO:0016887">
    <property type="term" value="F:ATP hydrolysis activity"/>
    <property type="evidence" value="ECO:0007669"/>
    <property type="project" value="InterPro"/>
</dbReference>
<dbReference type="GO" id="GO:0005524">
    <property type="term" value="F:ATP binding"/>
    <property type="evidence" value="ECO:0007669"/>
    <property type="project" value="UniProtKB-KW"/>
</dbReference>
<dbReference type="Gene3D" id="3.40.50.300">
    <property type="entry name" value="P-loop containing nucleotide triphosphate hydrolases"/>
    <property type="match status" value="1"/>
</dbReference>
<dbReference type="PANTHER" id="PTHR23077:SF198">
    <property type="entry name" value="ATP-DEPENDENT ZINC METALLOPROTEASE FTSH"/>
    <property type="match status" value="1"/>
</dbReference>
<dbReference type="AlphaFoldDB" id="A0A2T7AR20"/>
<dbReference type="InterPro" id="IPR003959">
    <property type="entry name" value="ATPase_AAA_core"/>
</dbReference>
<evidence type="ECO:0000313" key="4">
    <source>
        <dbReference type="EMBL" id="PUX12441.1"/>
    </source>
</evidence>
<dbReference type="EMBL" id="MSAE01000028">
    <property type="protein sequence ID" value="PUX12441.1"/>
    <property type="molecule type" value="Genomic_DNA"/>
</dbReference>
<comment type="similarity">
    <text evidence="1">Belongs to the AAA ATPase family.</text>
</comment>
<dbReference type="OrthoDB" id="9809379at2"/>
<evidence type="ECO:0000259" key="2">
    <source>
        <dbReference type="SMART" id="SM00382"/>
    </source>
</evidence>
<dbReference type="NCBIfam" id="NF042959">
    <property type="entry name" value="IteA_antiphage"/>
    <property type="match status" value="1"/>
</dbReference>
<dbReference type="SUPFAM" id="SSF52540">
    <property type="entry name" value="P-loop containing nucleoside triphosphate hydrolases"/>
    <property type="match status" value="1"/>
</dbReference>
<proteinExistence type="inferred from homology"/>
<reference evidence="4 5" key="1">
    <citation type="submission" date="2016-12" db="EMBL/GenBank/DDBJ databases">
        <title>Analysis of the Molecular Diversity Among Cronobacter Species Isolated from Filth Flies Using a Pan Genomic DNA Microarray.</title>
        <authorList>
            <person name="Pava-Ripoll M."/>
            <person name="Tall B."/>
            <person name="Farber J."/>
            <person name="Fanning S."/>
            <person name="Lehner A."/>
            <person name="Stephan R."/>
            <person name="Pagotto F."/>
            <person name="Iverson C."/>
            <person name="Ziobro G."/>
            <person name="Miller A."/>
            <person name="Pearson R."/>
            <person name="Yan Q."/>
            <person name="Kim M."/>
            <person name="Jeong S."/>
            <person name="Park J."/>
            <person name="Jun S."/>
            <person name="Choi H."/>
            <person name="Chung T."/>
            <person name="Yoo Y."/>
            <person name="Park E."/>
            <person name="Hwang S."/>
            <person name="Lee B."/>
            <person name="Sathyamoorthy V."/>
            <person name="Carter L."/>
            <person name="Mammel M."/>
            <person name="Jackson S."/>
            <person name="Kothary M."/>
            <person name="Patel I."/>
            <person name="Grim C."/>
            <person name="Gopinath G."/>
            <person name="Gangiredla J."/>
            <person name="Chase H."/>
        </authorList>
    </citation>
    <scope>NUCLEOTIDE SEQUENCE [LARGE SCALE GENOMIC DNA]</scope>
    <source>
        <strain evidence="4 5">MOD1-Md1s</strain>
    </source>
</reference>
<organism evidence="4 5">
    <name type="scientific">Cronobacter muytjensii</name>
    <dbReference type="NCBI Taxonomy" id="413501"/>
    <lineage>
        <taxon>Bacteria</taxon>
        <taxon>Pseudomonadati</taxon>
        <taxon>Pseudomonadota</taxon>
        <taxon>Gammaproteobacteria</taxon>
        <taxon>Enterobacterales</taxon>
        <taxon>Enterobacteriaceae</taxon>
        <taxon>Cronobacter</taxon>
    </lineage>
</organism>
<keyword evidence="1" id="KW-0547">Nucleotide-binding</keyword>
<feature type="domain" description="AAA+ ATPase" evidence="2">
    <location>
        <begin position="104"/>
        <end position="236"/>
    </location>
</feature>
<dbReference type="CDD" id="cd19481">
    <property type="entry name" value="RecA-like_protease"/>
    <property type="match status" value="1"/>
</dbReference>
<dbReference type="PANTHER" id="PTHR23077">
    <property type="entry name" value="AAA-FAMILY ATPASE"/>
    <property type="match status" value="1"/>
</dbReference>
<gene>
    <name evidence="4" type="ORF">AUN14_14455</name>
    <name evidence="3" type="ORF">FZI19_12760</name>
</gene>
<reference evidence="3 6" key="2">
    <citation type="submission" date="2019-08" db="EMBL/GenBank/DDBJ databases">
        <title>Prevalence, distribution, and phylogeny of type two toxin-antitoxin genes possessed by Cronobacter species where C. sakazakii homologs follow sequence type lineages.</title>
        <authorList>
            <person name="Finkelstein S."/>
            <person name="Negrete F."/>
            <person name="Jang H."/>
            <person name="Gopinath G.R."/>
            <person name="Tall B.D."/>
        </authorList>
    </citation>
    <scope>NUCLEOTIDE SEQUENCE [LARGE SCALE GENOMIC DNA]</scope>
    <source>
        <strain evidence="3 6">MOD1_GK1257</strain>
    </source>
</reference>
<comment type="caution">
    <text evidence="4">The sequence shown here is derived from an EMBL/GenBank/DDBJ whole genome shotgun (WGS) entry which is preliminary data.</text>
</comment>
<dbReference type="InterPro" id="IPR027417">
    <property type="entry name" value="P-loop_NTPase"/>
</dbReference>
<dbReference type="Proteomes" id="UP000469927">
    <property type="component" value="Unassembled WGS sequence"/>
</dbReference>
<evidence type="ECO:0000313" key="5">
    <source>
        <dbReference type="Proteomes" id="UP000244378"/>
    </source>
</evidence>
<dbReference type="InterPro" id="IPR049954">
    <property type="entry name" value="IteA-like"/>
</dbReference>
<protein>
    <submittedName>
        <fullName evidence="4">ATP-binding protein</fullName>
    </submittedName>
</protein>
<dbReference type="Pfam" id="PF00004">
    <property type="entry name" value="AAA"/>
    <property type="match status" value="1"/>
</dbReference>
<dbReference type="EMBL" id="WAGD01000037">
    <property type="protein sequence ID" value="KAB0877188.1"/>
    <property type="molecule type" value="Genomic_DNA"/>
</dbReference>
<dbReference type="InterPro" id="IPR003593">
    <property type="entry name" value="AAA+_ATPase"/>
</dbReference>
<evidence type="ECO:0000256" key="1">
    <source>
        <dbReference type="RuleBase" id="RU003651"/>
    </source>
</evidence>
<name>A0A2T7AR20_9ENTR</name>
<accession>A0A2T7AR20</accession>
<dbReference type="InterPro" id="IPR003960">
    <property type="entry name" value="ATPase_AAA_CS"/>
</dbReference>
<evidence type="ECO:0000313" key="3">
    <source>
        <dbReference type="EMBL" id="KAB0877188.1"/>
    </source>
</evidence>
<dbReference type="Proteomes" id="UP000244378">
    <property type="component" value="Unassembled WGS sequence"/>
</dbReference>
<evidence type="ECO:0000313" key="6">
    <source>
        <dbReference type="Proteomes" id="UP000469927"/>
    </source>
</evidence>
<dbReference type="PROSITE" id="PS00674">
    <property type="entry name" value="AAA"/>
    <property type="match status" value="1"/>
</dbReference>